<dbReference type="InterPro" id="IPR005829">
    <property type="entry name" value="Sugar_transporter_CS"/>
</dbReference>
<protein>
    <recommendedName>
        <fullName evidence="7">Major facilitator superfamily (MFS) profile domain-containing protein</fullName>
    </recommendedName>
</protein>
<reference evidence="8 9" key="1">
    <citation type="submission" date="2022-12" db="EMBL/GenBank/DDBJ databases">
        <title>Chromosome-level genome assembly of true bugs.</title>
        <authorList>
            <person name="Ma L."/>
            <person name="Li H."/>
        </authorList>
    </citation>
    <scope>NUCLEOTIDE SEQUENCE [LARGE SCALE GENOMIC DNA]</scope>
    <source>
        <strain evidence="8">Lab_2022b</strain>
    </source>
</reference>
<dbReference type="PROSITE" id="PS00216">
    <property type="entry name" value="SUGAR_TRANSPORT_1"/>
    <property type="match status" value="1"/>
</dbReference>
<dbReference type="InterPro" id="IPR036259">
    <property type="entry name" value="MFS_trans_sf"/>
</dbReference>
<dbReference type="Proteomes" id="UP001461498">
    <property type="component" value="Unassembled WGS sequence"/>
</dbReference>
<proteinExistence type="predicted"/>
<dbReference type="Gene3D" id="1.20.1250.20">
    <property type="entry name" value="MFS general substrate transporter like domains"/>
    <property type="match status" value="1"/>
</dbReference>
<comment type="subcellular location">
    <subcellularLocation>
        <location evidence="1">Membrane</location>
        <topology evidence="1">Multi-pass membrane protein</topology>
    </subcellularLocation>
</comment>
<keyword evidence="4 6" id="KW-0472">Membrane</keyword>
<dbReference type="Pfam" id="PF00083">
    <property type="entry name" value="Sugar_tr"/>
    <property type="match status" value="1"/>
</dbReference>
<feature type="transmembrane region" description="Helical" evidence="6">
    <location>
        <begin position="22"/>
        <end position="45"/>
    </location>
</feature>
<evidence type="ECO:0000259" key="7">
    <source>
        <dbReference type="PROSITE" id="PS50850"/>
    </source>
</evidence>
<feature type="transmembrane region" description="Helical" evidence="6">
    <location>
        <begin position="352"/>
        <end position="371"/>
    </location>
</feature>
<evidence type="ECO:0000256" key="2">
    <source>
        <dbReference type="ARBA" id="ARBA00022692"/>
    </source>
</evidence>
<comment type="caution">
    <text evidence="8">The sequence shown here is derived from an EMBL/GenBank/DDBJ whole genome shotgun (WGS) entry which is preliminary data.</text>
</comment>
<evidence type="ECO:0000256" key="6">
    <source>
        <dbReference type="SAM" id="Phobius"/>
    </source>
</evidence>
<sequence length="506" mass="56260">MEGREAVLQDSIGNVGPWQVKIFLLMALLKFPTAWTLLGLIFMGAPVSYTCKDSNEQCVDAEGNECKSWTYNRTVFKETIQTEWDLVCKHKQLVNLAQMTFMVGIMFGTILFSLASDRWGRKKPMIAAGLLQLITGVGTAFIPWYWGFIVLRFAQALAVGGTMTISFVLCMEVLGGKWRTIMATLTHIPFNLGTIIMAVIAYYTREWRQFQLSISLPIAIIILYWWWVPESPRWLLAVGKDKEALAILQDAATQNKRTPPKKIPVYQKDVTEESKEMKKPTVLDLFRTPNMRKKTLVVWVNWSNVGLCFFGLEQYLSNVGGNIFINVAVSGVCIIPGILASIYTMDKIGRKWTLAGGQFTGAISCLIIILLPDSINDVEWWRLGFATLGVTGIAVGFTTLYLYSTELFPTVVRNTGLGSGSMCARIGSMIAPFIASLDQISPMIPPSLFGLTSTIAAFLCLLLPETMNRVLPVTLEDGENFEKGAEKEKSANGNINKGYSEDISLE</sequence>
<feature type="domain" description="Major facilitator superfamily (MFS) profile" evidence="7">
    <location>
        <begin position="22"/>
        <end position="468"/>
    </location>
</feature>
<feature type="transmembrane region" description="Helical" evidence="6">
    <location>
        <begin position="181"/>
        <end position="203"/>
    </location>
</feature>
<name>A0AAW1CM04_9HEMI</name>
<feature type="transmembrane region" description="Helical" evidence="6">
    <location>
        <begin position="383"/>
        <end position="403"/>
    </location>
</feature>
<evidence type="ECO:0000313" key="8">
    <source>
        <dbReference type="EMBL" id="KAK9499115.1"/>
    </source>
</evidence>
<feature type="transmembrane region" description="Helical" evidence="6">
    <location>
        <begin position="443"/>
        <end position="463"/>
    </location>
</feature>
<evidence type="ECO:0000256" key="3">
    <source>
        <dbReference type="ARBA" id="ARBA00022989"/>
    </source>
</evidence>
<feature type="transmembrane region" description="Helical" evidence="6">
    <location>
        <begin position="126"/>
        <end position="147"/>
    </location>
</feature>
<feature type="transmembrane region" description="Helical" evidence="6">
    <location>
        <begin position="209"/>
        <end position="227"/>
    </location>
</feature>
<dbReference type="CDD" id="cd17317">
    <property type="entry name" value="MFS_SLC22"/>
    <property type="match status" value="1"/>
</dbReference>
<evidence type="ECO:0000313" key="9">
    <source>
        <dbReference type="Proteomes" id="UP001461498"/>
    </source>
</evidence>
<dbReference type="InterPro" id="IPR020846">
    <property type="entry name" value="MFS_dom"/>
</dbReference>
<keyword evidence="3 6" id="KW-1133">Transmembrane helix</keyword>
<evidence type="ECO:0000256" key="4">
    <source>
        <dbReference type="ARBA" id="ARBA00023136"/>
    </source>
</evidence>
<evidence type="ECO:0000256" key="5">
    <source>
        <dbReference type="SAM" id="MobiDB-lite"/>
    </source>
</evidence>
<organism evidence="8 9">
    <name type="scientific">Rhynocoris fuscipes</name>
    <dbReference type="NCBI Taxonomy" id="488301"/>
    <lineage>
        <taxon>Eukaryota</taxon>
        <taxon>Metazoa</taxon>
        <taxon>Ecdysozoa</taxon>
        <taxon>Arthropoda</taxon>
        <taxon>Hexapoda</taxon>
        <taxon>Insecta</taxon>
        <taxon>Pterygota</taxon>
        <taxon>Neoptera</taxon>
        <taxon>Paraneoptera</taxon>
        <taxon>Hemiptera</taxon>
        <taxon>Heteroptera</taxon>
        <taxon>Panheteroptera</taxon>
        <taxon>Cimicomorpha</taxon>
        <taxon>Reduviidae</taxon>
        <taxon>Harpactorinae</taxon>
        <taxon>Harpactorini</taxon>
        <taxon>Rhynocoris</taxon>
    </lineage>
</organism>
<feature type="region of interest" description="Disordered" evidence="5">
    <location>
        <begin position="484"/>
        <end position="506"/>
    </location>
</feature>
<dbReference type="InterPro" id="IPR005828">
    <property type="entry name" value="MFS_sugar_transport-like"/>
</dbReference>
<dbReference type="SUPFAM" id="SSF103473">
    <property type="entry name" value="MFS general substrate transporter"/>
    <property type="match status" value="1"/>
</dbReference>
<dbReference type="PROSITE" id="PS50850">
    <property type="entry name" value="MFS"/>
    <property type="match status" value="1"/>
</dbReference>
<gene>
    <name evidence="8" type="ORF">O3M35_003621</name>
</gene>
<dbReference type="AlphaFoldDB" id="A0AAW1CM04"/>
<feature type="transmembrane region" description="Helical" evidence="6">
    <location>
        <begin position="415"/>
        <end position="437"/>
    </location>
</feature>
<keyword evidence="2 6" id="KW-0812">Transmembrane</keyword>
<dbReference type="EMBL" id="JAPXFL010000012">
    <property type="protein sequence ID" value="KAK9499115.1"/>
    <property type="molecule type" value="Genomic_DNA"/>
</dbReference>
<accession>A0AAW1CM04</accession>
<dbReference type="PANTHER" id="PTHR24064">
    <property type="entry name" value="SOLUTE CARRIER FAMILY 22 MEMBER"/>
    <property type="match status" value="1"/>
</dbReference>
<feature type="transmembrane region" description="Helical" evidence="6">
    <location>
        <begin position="93"/>
        <end position="114"/>
    </location>
</feature>
<dbReference type="GO" id="GO:0016020">
    <property type="term" value="C:membrane"/>
    <property type="evidence" value="ECO:0007669"/>
    <property type="project" value="UniProtKB-SubCell"/>
</dbReference>
<evidence type="ECO:0000256" key="1">
    <source>
        <dbReference type="ARBA" id="ARBA00004141"/>
    </source>
</evidence>
<dbReference type="GO" id="GO:0022857">
    <property type="term" value="F:transmembrane transporter activity"/>
    <property type="evidence" value="ECO:0007669"/>
    <property type="project" value="InterPro"/>
</dbReference>
<feature type="transmembrane region" description="Helical" evidence="6">
    <location>
        <begin position="153"/>
        <end position="174"/>
    </location>
</feature>
<keyword evidence="9" id="KW-1185">Reference proteome</keyword>
<feature type="transmembrane region" description="Helical" evidence="6">
    <location>
        <begin position="323"/>
        <end position="345"/>
    </location>
</feature>